<dbReference type="AlphaFoldDB" id="A0A1V6PWV4"/>
<accession>A0A1V6PWV4</accession>
<name>A0A1V6PWV4_9EURO</name>
<dbReference type="EMBL" id="MDYN01000027">
    <property type="protein sequence ID" value="OQD81461.1"/>
    <property type="molecule type" value="Genomic_DNA"/>
</dbReference>
<keyword evidence="3" id="KW-1185">Reference proteome</keyword>
<dbReference type="GO" id="GO:0019836">
    <property type="term" value="P:symbiont-mediated hemolysis of host erythrocyte"/>
    <property type="evidence" value="ECO:0007669"/>
    <property type="project" value="InterPro"/>
</dbReference>
<dbReference type="InterPro" id="IPR009413">
    <property type="entry name" value="Aegerolysin-typ"/>
</dbReference>
<dbReference type="Gene3D" id="2.60.270.50">
    <property type="match status" value="1"/>
</dbReference>
<dbReference type="OrthoDB" id="4266267at2759"/>
<proteinExistence type="inferred from homology"/>
<organism evidence="2 3">
    <name type="scientific">Penicillium antarcticum</name>
    <dbReference type="NCBI Taxonomy" id="416450"/>
    <lineage>
        <taxon>Eukaryota</taxon>
        <taxon>Fungi</taxon>
        <taxon>Dikarya</taxon>
        <taxon>Ascomycota</taxon>
        <taxon>Pezizomycotina</taxon>
        <taxon>Eurotiomycetes</taxon>
        <taxon>Eurotiomycetidae</taxon>
        <taxon>Eurotiales</taxon>
        <taxon>Aspergillaceae</taxon>
        <taxon>Penicillium</taxon>
    </lineage>
</organism>
<reference evidence="3" key="1">
    <citation type="journal article" date="2017" name="Nat. Microbiol.">
        <title>Global analysis of biosynthetic gene clusters reveals vast potential of secondary metabolite production in Penicillium species.</title>
        <authorList>
            <person name="Nielsen J.C."/>
            <person name="Grijseels S."/>
            <person name="Prigent S."/>
            <person name="Ji B."/>
            <person name="Dainat J."/>
            <person name="Nielsen K.F."/>
            <person name="Frisvad J.C."/>
            <person name="Workman M."/>
            <person name="Nielsen J."/>
        </authorList>
    </citation>
    <scope>NUCLEOTIDE SEQUENCE [LARGE SCALE GENOMIC DNA]</scope>
    <source>
        <strain evidence="3">IBT 31811</strain>
    </source>
</reference>
<evidence type="ECO:0000313" key="3">
    <source>
        <dbReference type="Proteomes" id="UP000191672"/>
    </source>
</evidence>
<dbReference type="Proteomes" id="UP000191672">
    <property type="component" value="Unassembled WGS sequence"/>
</dbReference>
<protein>
    <submittedName>
        <fullName evidence="2">Uncharacterized protein</fullName>
    </submittedName>
</protein>
<comment type="similarity">
    <text evidence="1">Belongs to the aegerolysin family.</text>
</comment>
<sequence>MNCHLTQHISLTINNNLEEGTIFLRNLNCIRYQLEIKWASHHLANVITSGQPYEKSGTLRLISPEDVNQISIPHGQSAVVSVCGSAAFGLGTEGMIDLYRDETTLIASLYWNGPWKQIGNELHLTNLDNERYLAEVSTPPFEGILGDLAVDIRDAVVDNPLQ</sequence>
<evidence type="ECO:0000313" key="2">
    <source>
        <dbReference type="EMBL" id="OQD81461.1"/>
    </source>
</evidence>
<dbReference type="Pfam" id="PF06355">
    <property type="entry name" value="Aegerolysin"/>
    <property type="match status" value="1"/>
</dbReference>
<dbReference type="STRING" id="416450.A0A1V6PWV4"/>
<evidence type="ECO:0000256" key="1">
    <source>
        <dbReference type="ARBA" id="ARBA00010795"/>
    </source>
</evidence>
<gene>
    <name evidence="2" type="ORF">PENANT_c027G08803</name>
</gene>
<comment type="caution">
    <text evidence="2">The sequence shown here is derived from an EMBL/GenBank/DDBJ whole genome shotgun (WGS) entry which is preliminary data.</text>
</comment>